<dbReference type="InterPro" id="IPR006938">
    <property type="entry name" value="DUF624"/>
</dbReference>
<name>A0A9D1AAM8_9FIRM</name>
<dbReference type="AlphaFoldDB" id="A0A9D1AAM8"/>
<dbReference type="Proteomes" id="UP000886757">
    <property type="component" value="Unassembled WGS sequence"/>
</dbReference>
<evidence type="ECO:0000313" key="3">
    <source>
        <dbReference type="EMBL" id="HIR13001.1"/>
    </source>
</evidence>
<evidence type="ECO:0000256" key="2">
    <source>
        <dbReference type="SAM" id="Phobius"/>
    </source>
</evidence>
<feature type="transmembrane region" description="Helical" evidence="2">
    <location>
        <begin position="76"/>
        <end position="97"/>
    </location>
</feature>
<dbReference type="EMBL" id="DVGK01000043">
    <property type="protein sequence ID" value="HIR13001.1"/>
    <property type="molecule type" value="Genomic_DNA"/>
</dbReference>
<gene>
    <name evidence="3" type="ORF">IAB31_03645</name>
</gene>
<protein>
    <submittedName>
        <fullName evidence="3">YesL family protein</fullName>
    </submittedName>
</protein>
<evidence type="ECO:0000313" key="4">
    <source>
        <dbReference type="Proteomes" id="UP000886757"/>
    </source>
</evidence>
<sequence length="235" mass="26235">MRKFFDMDNPFFRTLGKLADLMILNVLFILCSIPIVTIGASLTGMYYVTLKIAENEEGYIARSFFKSFKQNFRQATVIWLIALGLGIVFGLDFYILSAAEGTLFDIVKMAITATLILYLITLIYVFPTLARFYNTIRGTIRNAFLMSVANLPRTFLALVITVGSVLITFLNGYTLVYGLLIWILAGFSLVAYANSFLIKKIFAKYSPQEPETDPDAWDADASAAESLEDQSGNAQ</sequence>
<reference evidence="3" key="2">
    <citation type="journal article" date="2021" name="PeerJ">
        <title>Extensive microbial diversity within the chicken gut microbiome revealed by metagenomics and culture.</title>
        <authorList>
            <person name="Gilroy R."/>
            <person name="Ravi A."/>
            <person name="Getino M."/>
            <person name="Pursley I."/>
            <person name="Horton D.L."/>
            <person name="Alikhan N.F."/>
            <person name="Baker D."/>
            <person name="Gharbi K."/>
            <person name="Hall N."/>
            <person name="Watson M."/>
            <person name="Adriaenssens E.M."/>
            <person name="Foster-Nyarko E."/>
            <person name="Jarju S."/>
            <person name="Secka A."/>
            <person name="Antonio M."/>
            <person name="Oren A."/>
            <person name="Chaudhuri R.R."/>
            <person name="La Ragione R."/>
            <person name="Hildebrand F."/>
            <person name="Pallen M.J."/>
        </authorList>
    </citation>
    <scope>NUCLEOTIDE SEQUENCE</scope>
    <source>
        <strain evidence="3">ChiSjej4B22-8148</strain>
    </source>
</reference>
<comment type="caution">
    <text evidence="3">The sequence shown here is derived from an EMBL/GenBank/DDBJ whole genome shotgun (WGS) entry which is preliminary data.</text>
</comment>
<feature type="transmembrane region" description="Helical" evidence="2">
    <location>
        <begin position="179"/>
        <end position="198"/>
    </location>
</feature>
<proteinExistence type="predicted"/>
<reference evidence="3" key="1">
    <citation type="submission" date="2020-10" db="EMBL/GenBank/DDBJ databases">
        <authorList>
            <person name="Gilroy R."/>
        </authorList>
    </citation>
    <scope>NUCLEOTIDE SEQUENCE</scope>
    <source>
        <strain evidence="3">ChiSjej4B22-8148</strain>
    </source>
</reference>
<dbReference type="Pfam" id="PF04854">
    <property type="entry name" value="DUF624"/>
    <property type="match status" value="1"/>
</dbReference>
<organism evidence="3 4">
    <name type="scientific">Candidatus Choladousia intestinavium</name>
    <dbReference type="NCBI Taxonomy" id="2840727"/>
    <lineage>
        <taxon>Bacteria</taxon>
        <taxon>Bacillati</taxon>
        <taxon>Bacillota</taxon>
        <taxon>Clostridia</taxon>
        <taxon>Lachnospirales</taxon>
        <taxon>Lachnospiraceae</taxon>
        <taxon>Lachnospiraceae incertae sedis</taxon>
        <taxon>Candidatus Choladousia</taxon>
    </lineage>
</organism>
<keyword evidence="2" id="KW-1133">Transmembrane helix</keyword>
<feature type="region of interest" description="Disordered" evidence="1">
    <location>
        <begin position="207"/>
        <end position="235"/>
    </location>
</feature>
<keyword evidence="2" id="KW-0812">Transmembrane</keyword>
<keyword evidence="2" id="KW-0472">Membrane</keyword>
<feature type="transmembrane region" description="Helical" evidence="2">
    <location>
        <begin position="22"/>
        <end position="48"/>
    </location>
</feature>
<evidence type="ECO:0000256" key="1">
    <source>
        <dbReference type="SAM" id="MobiDB-lite"/>
    </source>
</evidence>
<feature type="transmembrane region" description="Helical" evidence="2">
    <location>
        <begin position="154"/>
        <end position="173"/>
    </location>
</feature>
<feature type="transmembrane region" description="Helical" evidence="2">
    <location>
        <begin position="109"/>
        <end position="133"/>
    </location>
</feature>
<accession>A0A9D1AAM8</accession>